<evidence type="ECO:0000256" key="6">
    <source>
        <dbReference type="PIRSR" id="PIRSR000097-3"/>
    </source>
</evidence>
<feature type="binding site" evidence="5">
    <location>
        <position position="107"/>
    </location>
    <ligand>
        <name>substrate</name>
    </ligand>
</feature>
<feature type="site" description="Lowers pKa of active site Tyr" evidence="6">
    <location>
        <position position="74"/>
    </location>
</feature>
<feature type="domain" description="NADP-dependent oxidoreductase" evidence="7">
    <location>
        <begin position="16"/>
        <end position="190"/>
    </location>
</feature>
<dbReference type="AlphaFoldDB" id="A0A2M9D5G4"/>
<dbReference type="FunFam" id="3.20.20.100:FF:000002">
    <property type="entry name" value="2,5-diketo-D-gluconic acid reductase A"/>
    <property type="match status" value="1"/>
</dbReference>
<dbReference type="PIRSF" id="PIRSF000097">
    <property type="entry name" value="AKR"/>
    <property type="match status" value="1"/>
</dbReference>
<dbReference type="InterPro" id="IPR018170">
    <property type="entry name" value="Aldo/ket_reductase_CS"/>
</dbReference>
<name>A0A2M9D5G4_9MICO</name>
<evidence type="ECO:0000256" key="2">
    <source>
        <dbReference type="ARBA" id="ARBA00022857"/>
    </source>
</evidence>
<dbReference type="OrthoDB" id="9804790at2"/>
<comment type="caution">
    <text evidence="8">The sequence shown here is derived from an EMBL/GenBank/DDBJ whole genome shotgun (WGS) entry which is preliminary data.</text>
</comment>
<evidence type="ECO:0000256" key="1">
    <source>
        <dbReference type="ARBA" id="ARBA00007905"/>
    </source>
</evidence>
<dbReference type="Gene3D" id="3.20.20.100">
    <property type="entry name" value="NADP-dependent oxidoreductase domain"/>
    <property type="match status" value="1"/>
</dbReference>
<protein>
    <submittedName>
        <fullName evidence="8">2,5-diketo-D-gluconate reductase A</fullName>
    </submittedName>
</protein>
<dbReference type="RefSeq" id="WP_100387688.1">
    <property type="nucleotide sequence ID" value="NZ_BMZU01000001.1"/>
</dbReference>
<dbReference type="InterPro" id="IPR020471">
    <property type="entry name" value="AKR"/>
</dbReference>
<dbReference type="PANTHER" id="PTHR43827:SF3">
    <property type="entry name" value="NADP-DEPENDENT OXIDOREDUCTASE DOMAIN-CONTAINING PROTEIN"/>
    <property type="match status" value="1"/>
</dbReference>
<keyword evidence="9" id="KW-1185">Reference proteome</keyword>
<feature type="domain" description="NADP-dependent oxidoreductase" evidence="7">
    <location>
        <begin position="197"/>
        <end position="257"/>
    </location>
</feature>
<dbReference type="InterPro" id="IPR023210">
    <property type="entry name" value="NADP_OxRdtase_dom"/>
</dbReference>
<evidence type="ECO:0000256" key="3">
    <source>
        <dbReference type="ARBA" id="ARBA00023002"/>
    </source>
</evidence>
<keyword evidence="2" id="KW-0521">NADP</keyword>
<gene>
    <name evidence="8" type="ORF">CLV85_0121</name>
</gene>
<sequence length="270" mass="29350">MIPSIALNDGHSIPQLGLGTWPLGDAEVAVVVPTAIELGYRHIDTAAKYGNEAGVGEGIRRSGIDRDELFVTTKLDGQYQGEDRAIEGLRGSLERLDLEFVDLLLIHWPLPDRGEFLSTWRTFEKLQAEGFTRSIGVSNFKPAHLDVLLDAGATVPAVNQVDLSPTNARLAERAYHDSRGIVTEAWSPIKDILDQPVLLEIAEKHERSAAQVALRSHLQNGIVAIPKSANPERLADNIAVFDFELDSRDLEAIAAIDVPGSGADSDQIGH</sequence>
<proteinExistence type="inferred from homology"/>
<organism evidence="8 9">
    <name type="scientific">Salinibacterium amurskyense</name>
    <dbReference type="NCBI Taxonomy" id="205941"/>
    <lineage>
        <taxon>Bacteria</taxon>
        <taxon>Bacillati</taxon>
        <taxon>Actinomycetota</taxon>
        <taxon>Actinomycetes</taxon>
        <taxon>Micrococcales</taxon>
        <taxon>Microbacteriaceae</taxon>
        <taxon>Salinibacterium</taxon>
    </lineage>
</organism>
<dbReference type="Proteomes" id="UP000231742">
    <property type="component" value="Unassembled WGS sequence"/>
</dbReference>
<dbReference type="EMBL" id="PGFH01000001">
    <property type="protein sequence ID" value="PJJ80954.1"/>
    <property type="molecule type" value="Genomic_DNA"/>
</dbReference>
<dbReference type="InterPro" id="IPR036812">
    <property type="entry name" value="NAD(P)_OxRdtase_dom_sf"/>
</dbReference>
<dbReference type="GO" id="GO:0016616">
    <property type="term" value="F:oxidoreductase activity, acting on the CH-OH group of donors, NAD or NADP as acceptor"/>
    <property type="evidence" value="ECO:0007669"/>
    <property type="project" value="UniProtKB-ARBA"/>
</dbReference>
<evidence type="ECO:0000256" key="5">
    <source>
        <dbReference type="PIRSR" id="PIRSR000097-2"/>
    </source>
</evidence>
<dbReference type="SUPFAM" id="SSF51430">
    <property type="entry name" value="NAD(P)-linked oxidoreductase"/>
    <property type="match status" value="1"/>
</dbReference>
<reference evidence="8 9" key="1">
    <citation type="submission" date="2017-11" db="EMBL/GenBank/DDBJ databases">
        <title>Genomic Encyclopedia of Archaeal and Bacterial Type Strains, Phase II (KMG-II): From Individual Species to Whole Genera.</title>
        <authorList>
            <person name="Goeker M."/>
        </authorList>
    </citation>
    <scope>NUCLEOTIDE SEQUENCE [LARGE SCALE GENOMIC DNA]</scope>
    <source>
        <strain evidence="8 9">DSM 16400</strain>
    </source>
</reference>
<feature type="active site" description="Proton donor" evidence="4">
    <location>
        <position position="49"/>
    </location>
</feature>
<accession>A0A2M9D5G4</accession>
<dbReference type="PRINTS" id="PR00069">
    <property type="entry name" value="ALDKETRDTASE"/>
</dbReference>
<dbReference type="PROSITE" id="PS00798">
    <property type="entry name" value="ALDOKETO_REDUCTASE_1"/>
    <property type="match status" value="1"/>
</dbReference>
<dbReference type="Pfam" id="PF00248">
    <property type="entry name" value="Aldo_ket_red"/>
    <property type="match status" value="2"/>
</dbReference>
<evidence type="ECO:0000259" key="7">
    <source>
        <dbReference type="Pfam" id="PF00248"/>
    </source>
</evidence>
<evidence type="ECO:0000313" key="8">
    <source>
        <dbReference type="EMBL" id="PJJ80954.1"/>
    </source>
</evidence>
<comment type="similarity">
    <text evidence="1">Belongs to the aldo/keto reductase family.</text>
</comment>
<dbReference type="PROSITE" id="PS00062">
    <property type="entry name" value="ALDOKETO_REDUCTASE_2"/>
    <property type="match status" value="1"/>
</dbReference>
<dbReference type="PANTHER" id="PTHR43827">
    <property type="entry name" value="2,5-DIKETO-D-GLUCONIC ACID REDUCTASE"/>
    <property type="match status" value="1"/>
</dbReference>
<evidence type="ECO:0000256" key="4">
    <source>
        <dbReference type="PIRSR" id="PIRSR000097-1"/>
    </source>
</evidence>
<keyword evidence="3" id="KW-0560">Oxidoreductase</keyword>
<evidence type="ECO:0000313" key="9">
    <source>
        <dbReference type="Proteomes" id="UP000231742"/>
    </source>
</evidence>